<keyword evidence="1" id="KW-0472">Membrane</keyword>
<reference evidence="2 3" key="1">
    <citation type="submission" date="2015-11" db="EMBL/GenBank/DDBJ databases">
        <title>Genomic analysis of 38 Legionella species identifies large and diverse effector repertoires.</title>
        <authorList>
            <person name="Burstein D."/>
            <person name="Amaro F."/>
            <person name="Zusman T."/>
            <person name="Lifshitz Z."/>
            <person name="Cohen O."/>
            <person name="Gilbert J.A."/>
            <person name="Pupko T."/>
            <person name="Shuman H.A."/>
            <person name="Segal G."/>
        </authorList>
    </citation>
    <scope>NUCLEOTIDE SEQUENCE [LARGE SCALE GENOMIC DNA]</scope>
    <source>
        <strain evidence="2 3">PX-1-G2-E2</strain>
    </source>
</reference>
<name>A0A0W0VXQ5_9GAMM</name>
<comment type="caution">
    <text evidence="2">The sequence shown here is derived from an EMBL/GenBank/DDBJ whole genome shotgun (WGS) entry which is preliminary data.</text>
</comment>
<proteinExistence type="predicted"/>
<evidence type="ECO:0000313" key="2">
    <source>
        <dbReference type="EMBL" id="KTD25076.1"/>
    </source>
</evidence>
<gene>
    <name evidence="2" type="ORF">Lmac_2054</name>
</gene>
<keyword evidence="3" id="KW-1185">Reference proteome</keyword>
<feature type="transmembrane region" description="Helical" evidence="1">
    <location>
        <begin position="6"/>
        <end position="22"/>
    </location>
</feature>
<organism evidence="2 3">
    <name type="scientific">Legionella maceachernii</name>
    <dbReference type="NCBI Taxonomy" id="466"/>
    <lineage>
        <taxon>Bacteria</taxon>
        <taxon>Pseudomonadati</taxon>
        <taxon>Pseudomonadota</taxon>
        <taxon>Gammaproteobacteria</taxon>
        <taxon>Legionellales</taxon>
        <taxon>Legionellaceae</taxon>
        <taxon>Legionella</taxon>
    </lineage>
</organism>
<dbReference type="EMBL" id="LNYL01000045">
    <property type="protein sequence ID" value="KTD25076.1"/>
    <property type="molecule type" value="Genomic_DNA"/>
</dbReference>
<dbReference type="AlphaFoldDB" id="A0A0W0VXQ5"/>
<protein>
    <submittedName>
        <fullName evidence="2">Uncharacterized protein</fullName>
    </submittedName>
</protein>
<keyword evidence="1" id="KW-0812">Transmembrane</keyword>
<dbReference type="STRING" id="466.Lmac_2054"/>
<dbReference type="PATRIC" id="fig|466.6.peg.2176"/>
<sequence>MITEIIITLISSGFIIFIYKEFKACWEKKARHDLKIYRKVNSIINDKYILSIIKETQTGYLPKDTYWKVDTLIEFIQLPNNQFLSKNLNTLLSDLTYTLGDIAQLYSMCGKCQLIGEHYKLIAHKNGDPKEFELLNKNKEYSSNLFQKYNNFRNAIKKKFKI</sequence>
<evidence type="ECO:0000313" key="3">
    <source>
        <dbReference type="Proteomes" id="UP000054908"/>
    </source>
</evidence>
<dbReference type="OrthoDB" id="9941239at2"/>
<dbReference type="RefSeq" id="WP_058452806.1">
    <property type="nucleotide sequence ID" value="NZ_CAAAIB010000013.1"/>
</dbReference>
<accession>A0A0W0VXQ5</accession>
<keyword evidence="1" id="KW-1133">Transmembrane helix</keyword>
<dbReference type="Proteomes" id="UP000054908">
    <property type="component" value="Unassembled WGS sequence"/>
</dbReference>
<evidence type="ECO:0000256" key="1">
    <source>
        <dbReference type="SAM" id="Phobius"/>
    </source>
</evidence>